<dbReference type="VEuPathDB" id="FungiDB:SMAC_08523"/>
<proteinExistence type="predicted"/>
<reference evidence="3 4" key="1">
    <citation type="submission" date="2017-07" db="EMBL/GenBank/DDBJ databases">
        <title>Genome sequence of the Sordaria macrospora wild type strain R19027.</title>
        <authorList>
            <person name="Nowrousian M."/>
            <person name="Teichert I."/>
            <person name="Kueck U."/>
        </authorList>
    </citation>
    <scope>NUCLEOTIDE SEQUENCE [LARGE SCALE GENOMIC DNA]</scope>
    <source>
        <strain evidence="3 4">R19027</strain>
        <tissue evidence="3">Mycelium</tissue>
    </source>
</reference>
<feature type="region of interest" description="Disordered" evidence="1">
    <location>
        <begin position="43"/>
        <end position="66"/>
    </location>
</feature>
<evidence type="ECO:0000313" key="3">
    <source>
        <dbReference type="EMBL" id="KAA8627871.1"/>
    </source>
</evidence>
<feature type="transmembrane region" description="Helical" evidence="2">
    <location>
        <begin position="362"/>
        <end position="381"/>
    </location>
</feature>
<dbReference type="Proteomes" id="UP000433876">
    <property type="component" value="Unassembled WGS sequence"/>
</dbReference>
<evidence type="ECO:0000256" key="1">
    <source>
        <dbReference type="SAM" id="MobiDB-lite"/>
    </source>
</evidence>
<organism evidence="3 4">
    <name type="scientific">Sordaria macrospora</name>
    <dbReference type="NCBI Taxonomy" id="5147"/>
    <lineage>
        <taxon>Eukaryota</taxon>
        <taxon>Fungi</taxon>
        <taxon>Dikarya</taxon>
        <taxon>Ascomycota</taxon>
        <taxon>Pezizomycotina</taxon>
        <taxon>Sordariomycetes</taxon>
        <taxon>Sordariomycetidae</taxon>
        <taxon>Sordariales</taxon>
        <taxon>Sordariaceae</taxon>
        <taxon>Sordaria</taxon>
    </lineage>
</organism>
<feature type="transmembrane region" description="Helical" evidence="2">
    <location>
        <begin position="401"/>
        <end position="429"/>
    </location>
</feature>
<dbReference type="InterPro" id="IPR046536">
    <property type="entry name" value="DUF6601"/>
</dbReference>
<dbReference type="PANTHER" id="PTHR34414">
    <property type="entry name" value="HET DOMAIN-CONTAINING PROTEIN-RELATED"/>
    <property type="match status" value="1"/>
</dbReference>
<dbReference type="Pfam" id="PF20246">
    <property type="entry name" value="DUF6601"/>
    <property type="match status" value="1"/>
</dbReference>
<dbReference type="AlphaFoldDB" id="A0A8S8ZGL2"/>
<feature type="region of interest" description="Disordered" evidence="1">
    <location>
        <begin position="206"/>
        <end position="226"/>
    </location>
</feature>
<keyword evidence="2" id="KW-1133">Transmembrane helix</keyword>
<feature type="transmembrane region" description="Helical" evidence="2">
    <location>
        <begin position="333"/>
        <end position="350"/>
    </location>
</feature>
<keyword evidence="2" id="KW-0472">Membrane</keyword>
<gene>
    <name evidence="3" type="ORF">SMACR_08523</name>
</gene>
<feature type="compositionally biased region" description="Basic and acidic residues" evidence="1">
    <location>
        <begin position="214"/>
        <end position="226"/>
    </location>
</feature>
<keyword evidence="2" id="KW-0812">Transmembrane</keyword>
<accession>A0A8S8ZGL2</accession>
<sequence length="465" mass="52168">MTRRNSPPSRSFGSYGRESIAFVTMDGSDVAPKAPVPVVYQQNSGQRLGEKSHAPFESESFPETGSQETYSDLFPAHGRCGDDLHSLYDGPTTSTRPGISPTGPPSFDFESFLATEFDLSKIHAIKHRLWLAGRPVPPRSLQTQITQGREVIVSEKLEFHLVWGRGKVYLKPLAKYLLCRQFWDEEMACRSEANCQGGRKKGNGLDGVASGLDHGAEGTGNDHGERDVMVSTSAKEELAKKTNKKDGSELLCKRCEARQAALGLLYSYVALVQRESDLETAKEMGLIPKAISWPKWRLFVHEFLDPQSRYQPIHHNIAVRFIYGELRLNRLDMIYLLTKPLTLGFMPLWTSYGDFVVNNSSWIIGGTAWIVVLLSAMQVALGTDMGSGEKNAPLHRASYGFAIFSMLGPLAAFALLFMYMVLILIWNLVRTRNYERKRSKALKRGWSDMHKSKEESSRRRKVSPV</sequence>
<dbReference type="EMBL" id="NMPR01000227">
    <property type="protein sequence ID" value="KAA8627871.1"/>
    <property type="molecule type" value="Genomic_DNA"/>
</dbReference>
<name>A0A8S8ZGL2_SORMA</name>
<comment type="caution">
    <text evidence="3">The sequence shown here is derived from an EMBL/GenBank/DDBJ whole genome shotgun (WGS) entry which is preliminary data.</text>
</comment>
<feature type="region of interest" description="Disordered" evidence="1">
    <location>
        <begin position="445"/>
        <end position="465"/>
    </location>
</feature>
<feature type="compositionally biased region" description="Basic and acidic residues" evidence="1">
    <location>
        <begin position="445"/>
        <end position="457"/>
    </location>
</feature>
<protein>
    <submittedName>
        <fullName evidence="3">Uncharacterized protein</fullName>
    </submittedName>
</protein>
<dbReference type="OMA" id="WDEEMAC"/>
<dbReference type="PANTHER" id="PTHR34414:SF1">
    <property type="entry name" value="SUBTILISIN-LIKE SERINE PROTEASE"/>
    <property type="match status" value="1"/>
</dbReference>
<evidence type="ECO:0000256" key="2">
    <source>
        <dbReference type="SAM" id="Phobius"/>
    </source>
</evidence>
<evidence type="ECO:0000313" key="4">
    <source>
        <dbReference type="Proteomes" id="UP000433876"/>
    </source>
</evidence>